<evidence type="ECO:0000313" key="2">
    <source>
        <dbReference type="EMBL" id="BBI50058.1"/>
    </source>
</evidence>
<evidence type="ECO:0000259" key="1">
    <source>
        <dbReference type="Pfam" id="PF09722"/>
    </source>
</evidence>
<name>A0ABN5WTX0_9GAMM</name>
<accession>A0ABN5WTX0</accession>
<reference evidence="3" key="1">
    <citation type="journal article" date="2019" name="Microbiol. Resour. Announc.">
        <title>Complete Genome Sequence of Halomonas olivaria, a Moderately Halophilic Bacterium Isolated from Olive Processing Effluents, Obtained by Nanopore Sequencing.</title>
        <authorList>
            <person name="Nagata S."/>
            <person name="Ii K.M."/>
            <person name="Tsukimi T."/>
            <person name="Miura M.C."/>
            <person name="Galipon J."/>
            <person name="Arakawa K."/>
        </authorList>
    </citation>
    <scope>NUCLEOTIDE SEQUENCE [LARGE SCALE GENOMIC DNA]</scope>
    <source>
        <strain evidence="3">TYRC17</strain>
    </source>
</reference>
<keyword evidence="3" id="KW-1185">Reference proteome</keyword>
<organism evidence="2 3">
    <name type="scientific">Vreelandella olivaria</name>
    <dbReference type="NCBI Taxonomy" id="390919"/>
    <lineage>
        <taxon>Bacteria</taxon>
        <taxon>Pseudomonadati</taxon>
        <taxon>Pseudomonadota</taxon>
        <taxon>Gammaproteobacteria</taxon>
        <taxon>Oceanospirillales</taxon>
        <taxon>Halomonadaceae</taxon>
        <taxon>Vreelandella</taxon>
    </lineage>
</organism>
<gene>
    <name evidence="2" type="ORF">HORIV_24790</name>
</gene>
<protein>
    <recommendedName>
        <fullName evidence="1">Antitoxin Xre/MbcA/ParS-like toxin-binding domain-containing protein</fullName>
    </recommendedName>
</protein>
<dbReference type="Proteomes" id="UP000289555">
    <property type="component" value="Chromosome"/>
</dbReference>
<dbReference type="EMBL" id="AP019416">
    <property type="protein sequence ID" value="BBI50058.1"/>
    <property type="molecule type" value="Genomic_DNA"/>
</dbReference>
<feature type="domain" description="Antitoxin Xre/MbcA/ParS-like toxin-binding" evidence="1">
    <location>
        <begin position="56"/>
        <end position="78"/>
    </location>
</feature>
<evidence type="ECO:0000313" key="3">
    <source>
        <dbReference type="Proteomes" id="UP000289555"/>
    </source>
</evidence>
<dbReference type="Pfam" id="PF09722">
    <property type="entry name" value="Xre_MbcA_ParS_C"/>
    <property type="match status" value="1"/>
</dbReference>
<sequence>MPLDALERLRKEYGIDAYGVGIINRRTHDHRRSKGKPLTPDEGDRLYRTSRIVILAEDVFGNREKAIRWLEKPRRALGESVR</sequence>
<proteinExistence type="predicted"/>
<dbReference type="InterPro" id="IPR024467">
    <property type="entry name" value="Xre/MbcA/ParS-like_toxin-bd"/>
</dbReference>